<proteinExistence type="inferred from homology"/>
<dbReference type="CDD" id="cd19071">
    <property type="entry name" value="AKR_AKR1-5-like"/>
    <property type="match status" value="1"/>
</dbReference>
<organism evidence="7 8">
    <name type="scientific">Saitoella complicata (strain BCRC 22490 / CBS 7301 / JCM 7358 / NBRC 10748 / NRRL Y-17804)</name>
    <dbReference type="NCBI Taxonomy" id="698492"/>
    <lineage>
        <taxon>Eukaryota</taxon>
        <taxon>Fungi</taxon>
        <taxon>Dikarya</taxon>
        <taxon>Ascomycota</taxon>
        <taxon>Taphrinomycotina</taxon>
        <taxon>Taphrinomycotina incertae sedis</taxon>
        <taxon>Saitoella</taxon>
    </lineage>
</organism>
<gene>
    <name evidence="7" type="ORF">G7K_4371-t1</name>
</gene>
<reference evidence="7 8" key="2">
    <citation type="journal article" date="2014" name="J. Gen. Appl. Microbiol.">
        <title>The early diverging ascomycetous budding yeast Saitoella complicata has three histone deacetylases belonging to the Clr6, Hos2, and Rpd3 lineages.</title>
        <authorList>
            <person name="Nishida H."/>
            <person name="Matsumoto T."/>
            <person name="Kondo S."/>
            <person name="Hamamoto M."/>
            <person name="Yoshikawa H."/>
        </authorList>
    </citation>
    <scope>NUCLEOTIDE SEQUENCE [LARGE SCALE GENOMIC DNA]</scope>
    <source>
        <strain evidence="7 8">NRRL Y-17804</strain>
    </source>
</reference>
<evidence type="ECO:0000256" key="3">
    <source>
        <dbReference type="PIRSR" id="PIRSR000097-1"/>
    </source>
</evidence>
<feature type="binding site" evidence="4">
    <location>
        <position position="121"/>
    </location>
    <ligand>
        <name>substrate</name>
    </ligand>
</feature>
<reference evidence="7 8" key="1">
    <citation type="journal article" date="2011" name="J. Gen. Appl. Microbiol.">
        <title>Draft genome sequencing of the enigmatic yeast Saitoella complicata.</title>
        <authorList>
            <person name="Nishida H."/>
            <person name="Hamamoto M."/>
            <person name="Sugiyama J."/>
        </authorList>
    </citation>
    <scope>NUCLEOTIDE SEQUENCE [LARGE SCALE GENOMIC DNA]</scope>
    <source>
        <strain evidence="7 8">NRRL Y-17804</strain>
    </source>
</reference>
<dbReference type="InterPro" id="IPR018170">
    <property type="entry name" value="Aldo/ket_reductase_CS"/>
</dbReference>
<dbReference type="AlphaFoldDB" id="A0A0E9NK71"/>
<dbReference type="PROSITE" id="PS00062">
    <property type="entry name" value="ALDOKETO_REDUCTASE_2"/>
    <property type="match status" value="1"/>
</dbReference>
<feature type="site" description="Lowers pKa of active site Tyr" evidence="5">
    <location>
        <position position="86"/>
    </location>
</feature>
<dbReference type="SUPFAM" id="SSF51430">
    <property type="entry name" value="NAD(P)-linked oxidoreductase"/>
    <property type="match status" value="1"/>
</dbReference>
<dbReference type="PANTHER" id="PTHR43827">
    <property type="entry name" value="2,5-DIKETO-D-GLUCONIC ACID REDUCTASE"/>
    <property type="match status" value="1"/>
</dbReference>
<protein>
    <recommendedName>
        <fullName evidence="6">NADP-dependent oxidoreductase domain-containing protein</fullName>
    </recommendedName>
</protein>
<dbReference type="PROSITE" id="PS00063">
    <property type="entry name" value="ALDOKETO_REDUCTASE_3"/>
    <property type="match status" value="1"/>
</dbReference>
<evidence type="ECO:0000313" key="7">
    <source>
        <dbReference type="EMBL" id="GAO50239.1"/>
    </source>
</evidence>
<comment type="caution">
    <text evidence="7">The sequence shown here is derived from an EMBL/GenBank/DDBJ whole genome shotgun (WGS) entry which is preliminary data.</text>
</comment>
<feature type="domain" description="NADP-dependent oxidoreductase" evidence="6">
    <location>
        <begin position="38"/>
        <end position="276"/>
    </location>
</feature>
<evidence type="ECO:0000256" key="4">
    <source>
        <dbReference type="PIRSR" id="PIRSR000097-2"/>
    </source>
</evidence>
<name>A0A0E9NK71_SAICN</name>
<dbReference type="InterPro" id="IPR020471">
    <property type="entry name" value="AKR"/>
</dbReference>
<keyword evidence="8" id="KW-1185">Reference proteome</keyword>
<evidence type="ECO:0000256" key="2">
    <source>
        <dbReference type="ARBA" id="ARBA00023002"/>
    </source>
</evidence>
<dbReference type="OMA" id="YCLQKNW"/>
<dbReference type="PANTHER" id="PTHR43827:SF13">
    <property type="entry name" value="ALDO_KETO REDUCTASE FAMILY PROTEIN"/>
    <property type="match status" value="1"/>
</dbReference>
<dbReference type="FunFam" id="3.20.20.100:FF:000015">
    <property type="entry name" value="Oxidoreductase, aldo/keto reductase family"/>
    <property type="match status" value="1"/>
</dbReference>
<sequence>MSCVIEINQQPTATMPTPLRNNHAIPSLGFGVYDSPPHTTRASVSHALAAGYRHIDTAQYYENEAQVGLAIRESRIPRDEIFVTTKALDGSGSVDDILCRMRKSVADIDGEEGYVDLFLVHSPSVGKEERKRIWLALERLHDLNLTRAIGVSNYGVKHLEELQTYASPHHFPPAANQIELHPWCQQRPITTYCSSLKIPLLAYCPLVRAQRSTDPILTRIATAHNVSWAQVLVRWALQKGFVPLPKSDTKERIAGNAAVWGWALTEEEMGELDGLDEGAEGAIGPNPVECE</sequence>
<accession>A0A0E9NK71</accession>
<keyword evidence="2" id="KW-0560">Oxidoreductase</keyword>
<dbReference type="PRINTS" id="PR00069">
    <property type="entry name" value="ALDKETRDTASE"/>
</dbReference>
<dbReference type="GO" id="GO:0016491">
    <property type="term" value="F:oxidoreductase activity"/>
    <property type="evidence" value="ECO:0007669"/>
    <property type="project" value="UniProtKB-KW"/>
</dbReference>
<dbReference type="InterPro" id="IPR023210">
    <property type="entry name" value="NADP_OxRdtase_dom"/>
</dbReference>
<dbReference type="InterPro" id="IPR036812">
    <property type="entry name" value="NAD(P)_OxRdtase_dom_sf"/>
</dbReference>
<dbReference type="PIRSF" id="PIRSF000097">
    <property type="entry name" value="AKR"/>
    <property type="match status" value="1"/>
</dbReference>
<evidence type="ECO:0000256" key="5">
    <source>
        <dbReference type="PIRSR" id="PIRSR000097-3"/>
    </source>
</evidence>
<evidence type="ECO:0000259" key="6">
    <source>
        <dbReference type="Pfam" id="PF00248"/>
    </source>
</evidence>
<dbReference type="PROSITE" id="PS00798">
    <property type="entry name" value="ALDOKETO_REDUCTASE_1"/>
    <property type="match status" value="1"/>
</dbReference>
<reference evidence="7 8" key="3">
    <citation type="journal article" date="2015" name="Genome Announc.">
        <title>Draft Genome Sequence of the Archiascomycetous Yeast Saitoella complicata.</title>
        <authorList>
            <person name="Yamauchi K."/>
            <person name="Kondo S."/>
            <person name="Hamamoto M."/>
            <person name="Takahashi Y."/>
            <person name="Ogura Y."/>
            <person name="Hayashi T."/>
            <person name="Nishida H."/>
        </authorList>
    </citation>
    <scope>NUCLEOTIDE SEQUENCE [LARGE SCALE GENOMIC DNA]</scope>
    <source>
        <strain evidence="7 8">NRRL Y-17804</strain>
    </source>
</reference>
<evidence type="ECO:0000256" key="1">
    <source>
        <dbReference type="ARBA" id="ARBA00007905"/>
    </source>
</evidence>
<comment type="similarity">
    <text evidence="1">Belongs to the aldo/keto reductase family.</text>
</comment>
<evidence type="ECO:0000313" key="8">
    <source>
        <dbReference type="Proteomes" id="UP000033140"/>
    </source>
</evidence>
<feature type="active site" description="Proton donor" evidence="3">
    <location>
        <position position="61"/>
    </location>
</feature>
<dbReference type="Proteomes" id="UP000033140">
    <property type="component" value="Unassembled WGS sequence"/>
</dbReference>
<dbReference type="STRING" id="698492.A0A0E9NK71"/>
<dbReference type="Gene3D" id="3.20.20.100">
    <property type="entry name" value="NADP-dependent oxidoreductase domain"/>
    <property type="match status" value="1"/>
</dbReference>
<dbReference type="EMBL" id="BACD03000030">
    <property type="protein sequence ID" value="GAO50239.1"/>
    <property type="molecule type" value="Genomic_DNA"/>
</dbReference>
<dbReference type="Pfam" id="PF00248">
    <property type="entry name" value="Aldo_ket_red"/>
    <property type="match status" value="1"/>
</dbReference>